<keyword evidence="7" id="KW-0406">Ion transport</keyword>
<evidence type="ECO:0000256" key="3">
    <source>
        <dbReference type="ARBA" id="ARBA00022475"/>
    </source>
</evidence>
<dbReference type="NCBIfam" id="TIGR02789">
    <property type="entry name" value="nickel_nikB"/>
    <property type="match status" value="1"/>
</dbReference>
<evidence type="ECO:0000256" key="11">
    <source>
        <dbReference type="ARBA" id="ARBA00038669"/>
    </source>
</evidence>
<evidence type="ECO:0000256" key="9">
    <source>
        <dbReference type="ARBA" id="ARBA00023136"/>
    </source>
</evidence>
<dbReference type="Pfam" id="PF19300">
    <property type="entry name" value="BPD_transp_1_N"/>
    <property type="match status" value="1"/>
</dbReference>
<keyword evidence="9 13" id="KW-0472">Membrane</keyword>
<feature type="transmembrane region" description="Helical" evidence="13">
    <location>
        <begin position="104"/>
        <end position="125"/>
    </location>
</feature>
<dbReference type="GO" id="GO:0015099">
    <property type="term" value="F:nickel cation transmembrane transporter activity"/>
    <property type="evidence" value="ECO:0007669"/>
    <property type="project" value="InterPro"/>
</dbReference>
<reference evidence="15 16" key="1">
    <citation type="submission" date="2017-04" db="EMBL/GenBank/DDBJ databases">
        <authorList>
            <person name="Afonso C.L."/>
            <person name="Miller P.J."/>
            <person name="Scott M.A."/>
            <person name="Spackman E."/>
            <person name="Goraichik I."/>
            <person name="Dimitrov K.M."/>
            <person name="Suarez D.L."/>
            <person name="Swayne D.E."/>
        </authorList>
    </citation>
    <scope>NUCLEOTIDE SEQUENCE [LARGE SCALE GENOMIC DNA]</scope>
    <source>
        <strain evidence="15 16">DSM 5090</strain>
    </source>
</reference>
<evidence type="ECO:0000256" key="13">
    <source>
        <dbReference type="RuleBase" id="RU363032"/>
    </source>
</evidence>
<dbReference type="CDD" id="cd06261">
    <property type="entry name" value="TM_PBP2"/>
    <property type="match status" value="1"/>
</dbReference>
<dbReference type="STRING" id="112901.SAMN04488500_118106"/>
<dbReference type="InterPro" id="IPR050045">
    <property type="entry name" value="Opp2B"/>
</dbReference>
<dbReference type="PANTHER" id="PTHR43163">
    <property type="entry name" value="DIPEPTIDE TRANSPORT SYSTEM PERMEASE PROTEIN DPPB-RELATED"/>
    <property type="match status" value="1"/>
</dbReference>
<organism evidence="15 16">
    <name type="scientific">Sporomusa malonica</name>
    <dbReference type="NCBI Taxonomy" id="112901"/>
    <lineage>
        <taxon>Bacteria</taxon>
        <taxon>Bacillati</taxon>
        <taxon>Bacillota</taxon>
        <taxon>Negativicutes</taxon>
        <taxon>Selenomonadales</taxon>
        <taxon>Sporomusaceae</taxon>
        <taxon>Sporomusa</taxon>
    </lineage>
</organism>
<dbReference type="EMBL" id="FWXI01000018">
    <property type="protein sequence ID" value="SMD01520.1"/>
    <property type="molecule type" value="Genomic_DNA"/>
</dbReference>
<evidence type="ECO:0000256" key="5">
    <source>
        <dbReference type="ARBA" id="ARBA00022692"/>
    </source>
</evidence>
<dbReference type="PROSITE" id="PS50928">
    <property type="entry name" value="ABC_TM1"/>
    <property type="match status" value="1"/>
</dbReference>
<dbReference type="Pfam" id="PF00528">
    <property type="entry name" value="BPD_transp_1"/>
    <property type="match status" value="1"/>
</dbReference>
<dbReference type="Gene3D" id="1.10.3720.10">
    <property type="entry name" value="MetI-like"/>
    <property type="match status" value="1"/>
</dbReference>
<evidence type="ECO:0000256" key="8">
    <source>
        <dbReference type="ARBA" id="ARBA00023112"/>
    </source>
</evidence>
<feature type="transmembrane region" description="Helical" evidence="13">
    <location>
        <begin position="280"/>
        <end position="302"/>
    </location>
</feature>
<evidence type="ECO:0000256" key="6">
    <source>
        <dbReference type="ARBA" id="ARBA00022989"/>
    </source>
</evidence>
<comment type="similarity">
    <text evidence="10">Belongs to the binding-protein-dependent transport system permease family. OppBC subfamily.</text>
</comment>
<dbReference type="Proteomes" id="UP000192738">
    <property type="component" value="Unassembled WGS sequence"/>
</dbReference>
<evidence type="ECO:0000259" key="14">
    <source>
        <dbReference type="PROSITE" id="PS50928"/>
    </source>
</evidence>
<dbReference type="SUPFAM" id="SSF161098">
    <property type="entry name" value="MetI-like"/>
    <property type="match status" value="1"/>
</dbReference>
<keyword evidence="5 13" id="KW-0812">Transmembrane</keyword>
<dbReference type="NCBIfam" id="NF045469">
    <property type="entry name" value="Opp1B"/>
    <property type="match status" value="1"/>
</dbReference>
<feature type="transmembrane region" description="Helical" evidence="13">
    <location>
        <begin position="230"/>
        <end position="252"/>
    </location>
</feature>
<keyword evidence="3" id="KW-1003">Cell membrane</keyword>
<keyword evidence="2 13" id="KW-0813">Transport</keyword>
<dbReference type="GO" id="GO:0071916">
    <property type="term" value="F:dipeptide transmembrane transporter activity"/>
    <property type="evidence" value="ECO:0007669"/>
    <property type="project" value="TreeGrafter"/>
</dbReference>
<evidence type="ECO:0000313" key="16">
    <source>
        <dbReference type="Proteomes" id="UP000192738"/>
    </source>
</evidence>
<dbReference type="NCBIfam" id="NF045470">
    <property type="entry name" value="Opp2B"/>
    <property type="match status" value="1"/>
</dbReference>
<proteinExistence type="inferred from homology"/>
<comment type="subcellular location">
    <subcellularLocation>
        <location evidence="1 13">Cell membrane</location>
        <topology evidence="1 13">Multi-pass membrane protein</topology>
    </subcellularLocation>
</comment>
<evidence type="ECO:0000313" key="15">
    <source>
        <dbReference type="EMBL" id="SMD01520.1"/>
    </source>
</evidence>
<gene>
    <name evidence="15" type="ORF">SAMN04488500_118106</name>
</gene>
<evidence type="ECO:0000256" key="10">
    <source>
        <dbReference type="ARBA" id="ARBA00024202"/>
    </source>
</evidence>
<comment type="subunit">
    <text evidence="11">The complex is composed of two ATP-binding proteins (NikD and NikE), two transmembrane proteins (NikB and NikC) and a solute-binding protein (NikA).</text>
</comment>
<dbReference type="AlphaFoldDB" id="A0A1W2DVM6"/>
<dbReference type="OrthoDB" id="9773221at2"/>
<feature type="transmembrane region" description="Helical" evidence="13">
    <location>
        <begin position="137"/>
        <end position="156"/>
    </location>
</feature>
<feature type="domain" description="ABC transmembrane type-1" evidence="14">
    <location>
        <begin position="98"/>
        <end position="295"/>
    </location>
</feature>
<sequence>MLDYIVKRLLSLIPVLVGISIITFLILRLTPGDPAEAYLRLSQIPPTEAAVAAVRVELGLDRPVVVQYGDWLVKALTLDFGKSYATHRPVWDEMMFLLPSTAQLAGVSLLFTLVISIPMGIFSALYKDGWFDNFCRVIAFTSAAMPNFWLGFMLMYFFALKLDLLPTLGRGSWEHFILPAVTLSFSYIATYIRLLRTSMLENLDQQFVLYARARGLKESWVIGRHVLKNAMLPVVTALGMSIGHLLSGSVIVESVFSWPGIGRFCVSAILNRDYPVVQCFVLMMAVVFVTANLLVDIAYAWLDPRIRLKGESS</sequence>
<accession>A0A1W2DVM6</accession>
<dbReference type="InterPro" id="IPR050036">
    <property type="entry name" value="CntB"/>
</dbReference>
<keyword evidence="4" id="KW-0533">Nickel</keyword>
<evidence type="ECO:0000256" key="12">
    <source>
        <dbReference type="ARBA" id="ARBA00044774"/>
    </source>
</evidence>
<evidence type="ECO:0000256" key="2">
    <source>
        <dbReference type="ARBA" id="ARBA00022448"/>
    </source>
</evidence>
<dbReference type="GO" id="GO:0005886">
    <property type="term" value="C:plasma membrane"/>
    <property type="evidence" value="ECO:0007669"/>
    <property type="project" value="UniProtKB-SubCell"/>
</dbReference>
<dbReference type="RefSeq" id="WP_084577365.1">
    <property type="nucleotide sequence ID" value="NZ_CP155572.1"/>
</dbReference>
<dbReference type="InterPro" id="IPR045621">
    <property type="entry name" value="BPD_transp_1_N"/>
</dbReference>
<keyword evidence="8" id="KW-0921">Nickel transport</keyword>
<protein>
    <recommendedName>
        <fullName evidence="12">Nickel import system permease protein NikB</fullName>
    </recommendedName>
</protein>
<dbReference type="PANTHER" id="PTHR43163:SF6">
    <property type="entry name" value="DIPEPTIDE TRANSPORT SYSTEM PERMEASE PROTEIN DPPB-RELATED"/>
    <property type="match status" value="1"/>
</dbReference>
<dbReference type="InterPro" id="IPR035906">
    <property type="entry name" value="MetI-like_sf"/>
</dbReference>
<dbReference type="InterPro" id="IPR000515">
    <property type="entry name" value="MetI-like"/>
</dbReference>
<keyword evidence="16" id="KW-1185">Reference proteome</keyword>
<keyword evidence="6 13" id="KW-1133">Transmembrane helix</keyword>
<dbReference type="InterPro" id="IPR014156">
    <property type="entry name" value="Nickel_NikB"/>
</dbReference>
<evidence type="ECO:0000256" key="7">
    <source>
        <dbReference type="ARBA" id="ARBA00023065"/>
    </source>
</evidence>
<feature type="transmembrane region" description="Helical" evidence="13">
    <location>
        <begin position="176"/>
        <end position="195"/>
    </location>
</feature>
<evidence type="ECO:0000256" key="4">
    <source>
        <dbReference type="ARBA" id="ARBA00022596"/>
    </source>
</evidence>
<feature type="transmembrane region" description="Helical" evidence="13">
    <location>
        <begin position="9"/>
        <end position="29"/>
    </location>
</feature>
<dbReference type="NCBIfam" id="NF007677">
    <property type="entry name" value="PRK10352.1"/>
    <property type="match status" value="1"/>
</dbReference>
<evidence type="ECO:0000256" key="1">
    <source>
        <dbReference type="ARBA" id="ARBA00004651"/>
    </source>
</evidence>
<name>A0A1W2DVM6_9FIRM</name>